<reference evidence="1 2" key="1">
    <citation type="submission" date="2019-02" db="EMBL/GenBank/DDBJ databases">
        <title>Genome sequencing of the rare red list fungi Bondarzewia mesenterica.</title>
        <authorList>
            <person name="Buettner E."/>
            <person name="Kellner H."/>
        </authorList>
    </citation>
    <scope>NUCLEOTIDE SEQUENCE [LARGE SCALE GENOMIC DNA]</scope>
    <source>
        <strain evidence="1 2">DSM 108281</strain>
    </source>
</reference>
<dbReference type="Proteomes" id="UP000310158">
    <property type="component" value="Unassembled WGS sequence"/>
</dbReference>
<dbReference type="InterPro" id="IPR036052">
    <property type="entry name" value="TrpB-like_PALP_sf"/>
</dbReference>
<dbReference type="SUPFAM" id="SSF53686">
    <property type="entry name" value="Tryptophan synthase beta subunit-like PLP-dependent enzymes"/>
    <property type="match status" value="1"/>
</dbReference>
<sequence>MGAACIVEGVGYDFVPDILAPQPALGLIDSWVKTSDADAFDTVKLLMRKEGFLVGVTSGSALAGPLAWFTTDEGKAVAVTEGKNVVICCQTGEFWCRNVETAGVDFSFTFKQN</sequence>
<dbReference type="EMBL" id="SGPL01000088">
    <property type="protein sequence ID" value="THH18041.1"/>
    <property type="molecule type" value="Genomic_DNA"/>
</dbReference>
<dbReference type="InterPro" id="IPR050214">
    <property type="entry name" value="Cys_Synth/Cystath_Beta-Synth"/>
</dbReference>
<comment type="caution">
    <text evidence="1">The sequence shown here is derived from an EMBL/GenBank/DDBJ whole genome shotgun (WGS) entry which is preliminary data.</text>
</comment>
<organism evidence="1 2">
    <name type="scientific">Bondarzewia mesenterica</name>
    <dbReference type="NCBI Taxonomy" id="1095465"/>
    <lineage>
        <taxon>Eukaryota</taxon>
        <taxon>Fungi</taxon>
        <taxon>Dikarya</taxon>
        <taxon>Basidiomycota</taxon>
        <taxon>Agaricomycotina</taxon>
        <taxon>Agaricomycetes</taxon>
        <taxon>Russulales</taxon>
        <taxon>Bondarzewiaceae</taxon>
        <taxon>Bondarzewia</taxon>
    </lineage>
</organism>
<keyword evidence="2" id="KW-1185">Reference proteome</keyword>
<gene>
    <name evidence="1" type="ORF">EW146_g2877</name>
</gene>
<dbReference type="Gene3D" id="3.40.50.1100">
    <property type="match status" value="1"/>
</dbReference>
<evidence type="ECO:0008006" key="3">
    <source>
        <dbReference type="Google" id="ProtNLM"/>
    </source>
</evidence>
<proteinExistence type="predicted"/>
<accession>A0A4S4M1K9</accession>
<dbReference type="AlphaFoldDB" id="A0A4S4M1K9"/>
<protein>
    <recommendedName>
        <fullName evidence="3">Tryptophan synthase beta chain-like PALP domain-containing protein</fullName>
    </recommendedName>
</protein>
<name>A0A4S4M1K9_9AGAM</name>
<evidence type="ECO:0000313" key="1">
    <source>
        <dbReference type="EMBL" id="THH18041.1"/>
    </source>
</evidence>
<dbReference type="OrthoDB" id="10259545at2759"/>
<evidence type="ECO:0000313" key="2">
    <source>
        <dbReference type="Proteomes" id="UP000310158"/>
    </source>
</evidence>
<dbReference type="PANTHER" id="PTHR10314">
    <property type="entry name" value="CYSTATHIONINE BETA-SYNTHASE"/>
    <property type="match status" value="1"/>
</dbReference>